<evidence type="ECO:0000313" key="4">
    <source>
        <dbReference type="Proteomes" id="UP001161389"/>
    </source>
</evidence>
<keyword evidence="2" id="KW-0732">Signal</keyword>
<reference evidence="3" key="2">
    <citation type="submission" date="2023-01" db="EMBL/GenBank/DDBJ databases">
        <title>Draft genome sequence of Litoribrevibacter albus strain NBRC 110071.</title>
        <authorList>
            <person name="Sun Q."/>
            <person name="Mori K."/>
        </authorList>
    </citation>
    <scope>NUCLEOTIDE SEQUENCE</scope>
    <source>
        <strain evidence="3">NBRC 110071</strain>
    </source>
</reference>
<feature type="region of interest" description="Disordered" evidence="1">
    <location>
        <begin position="107"/>
        <end position="150"/>
    </location>
</feature>
<feature type="region of interest" description="Disordered" evidence="1">
    <location>
        <begin position="23"/>
        <end position="62"/>
    </location>
</feature>
<reference evidence="3" key="1">
    <citation type="journal article" date="2014" name="Int. J. Syst. Evol. Microbiol.">
        <title>Complete genome sequence of Corynebacterium casei LMG S-19264T (=DSM 44701T), isolated from a smear-ripened cheese.</title>
        <authorList>
            <consortium name="US DOE Joint Genome Institute (JGI-PGF)"/>
            <person name="Walter F."/>
            <person name="Albersmeier A."/>
            <person name="Kalinowski J."/>
            <person name="Ruckert C."/>
        </authorList>
    </citation>
    <scope>NUCLEOTIDE SEQUENCE</scope>
    <source>
        <strain evidence="3">NBRC 110071</strain>
    </source>
</reference>
<gene>
    <name evidence="3" type="ORF">GCM10007876_24060</name>
</gene>
<feature type="chain" id="PRO_5041365112" description="Periplasmic heavy metal sensor" evidence="2">
    <location>
        <begin position="24"/>
        <end position="150"/>
    </location>
</feature>
<keyword evidence="4" id="KW-1185">Reference proteome</keyword>
<feature type="compositionally biased region" description="Polar residues" evidence="1">
    <location>
        <begin position="130"/>
        <end position="143"/>
    </location>
</feature>
<dbReference type="Proteomes" id="UP001161389">
    <property type="component" value="Unassembled WGS sequence"/>
</dbReference>
<organism evidence="3 4">
    <name type="scientific">Litoribrevibacter albus</name>
    <dbReference type="NCBI Taxonomy" id="1473156"/>
    <lineage>
        <taxon>Bacteria</taxon>
        <taxon>Pseudomonadati</taxon>
        <taxon>Pseudomonadota</taxon>
        <taxon>Gammaproteobacteria</taxon>
        <taxon>Oceanospirillales</taxon>
        <taxon>Oceanospirillaceae</taxon>
        <taxon>Litoribrevibacter</taxon>
    </lineage>
</organism>
<proteinExistence type="predicted"/>
<feature type="compositionally biased region" description="Polar residues" evidence="1">
    <location>
        <begin position="36"/>
        <end position="45"/>
    </location>
</feature>
<name>A0AA37S9R9_9GAMM</name>
<evidence type="ECO:0000256" key="2">
    <source>
        <dbReference type="SAM" id="SignalP"/>
    </source>
</evidence>
<evidence type="ECO:0008006" key="5">
    <source>
        <dbReference type="Google" id="ProtNLM"/>
    </source>
</evidence>
<protein>
    <recommendedName>
        <fullName evidence="5">Periplasmic heavy metal sensor</fullName>
    </recommendedName>
</protein>
<feature type="signal peptide" evidence="2">
    <location>
        <begin position="1"/>
        <end position="23"/>
    </location>
</feature>
<dbReference type="EMBL" id="BSNM01000014">
    <property type="protein sequence ID" value="GLQ31927.1"/>
    <property type="molecule type" value="Genomic_DNA"/>
</dbReference>
<accession>A0AA37S9R9</accession>
<dbReference type="AlphaFoldDB" id="A0AA37S9R9"/>
<evidence type="ECO:0000256" key="1">
    <source>
        <dbReference type="SAM" id="MobiDB-lite"/>
    </source>
</evidence>
<evidence type="ECO:0000313" key="3">
    <source>
        <dbReference type="EMBL" id="GLQ31927.1"/>
    </source>
</evidence>
<sequence length="150" mass="17145">MIMNIRQILITVLALSFISLASANPPSPNSDRNADRNSPQGQRSGPDNRLHPEDIEQALDLSFSQRNDFHDIMRAQMEKVHAFMEKNQAETRDKLSSVLTAEQLDAYDKLVEANQPQRRNKGQRPDRNSQRGNNDQNGSNEPNRQFRFAD</sequence>
<comment type="caution">
    <text evidence="3">The sequence shown here is derived from an EMBL/GenBank/DDBJ whole genome shotgun (WGS) entry which is preliminary data.</text>
</comment>